<dbReference type="GO" id="GO:0005737">
    <property type="term" value="C:cytoplasm"/>
    <property type="evidence" value="ECO:0007669"/>
    <property type="project" value="TreeGrafter"/>
</dbReference>
<gene>
    <name evidence="2" type="ORF">GCM10011494_30890</name>
</gene>
<dbReference type="Proteomes" id="UP000608154">
    <property type="component" value="Unassembled WGS sequence"/>
</dbReference>
<comment type="caution">
    <text evidence="2">The sequence shown here is derived from an EMBL/GenBank/DDBJ whole genome shotgun (WGS) entry which is preliminary data.</text>
</comment>
<dbReference type="AlphaFoldDB" id="A0A916TVK7"/>
<dbReference type="InterPro" id="IPR001509">
    <property type="entry name" value="Epimerase_deHydtase"/>
</dbReference>
<protein>
    <submittedName>
        <fullName evidence="2">Oxidoreductase</fullName>
    </submittedName>
</protein>
<dbReference type="InterPro" id="IPR036291">
    <property type="entry name" value="NAD(P)-bd_dom_sf"/>
</dbReference>
<accession>A0A916TVK7</accession>
<evidence type="ECO:0000313" key="3">
    <source>
        <dbReference type="Proteomes" id="UP000608154"/>
    </source>
</evidence>
<dbReference type="Gene3D" id="3.40.50.720">
    <property type="entry name" value="NAD(P)-binding Rossmann-like Domain"/>
    <property type="match status" value="1"/>
</dbReference>
<feature type="domain" description="NAD-dependent epimerase/dehydratase" evidence="1">
    <location>
        <begin position="7"/>
        <end position="227"/>
    </location>
</feature>
<keyword evidence="3" id="KW-1185">Reference proteome</keyword>
<dbReference type="SUPFAM" id="SSF51735">
    <property type="entry name" value="NAD(P)-binding Rossmann-fold domains"/>
    <property type="match status" value="1"/>
</dbReference>
<reference evidence="2" key="2">
    <citation type="submission" date="2020-09" db="EMBL/GenBank/DDBJ databases">
        <authorList>
            <person name="Sun Q."/>
            <person name="Zhou Y."/>
        </authorList>
    </citation>
    <scope>NUCLEOTIDE SEQUENCE</scope>
    <source>
        <strain evidence="2">CGMCC 1.15095</strain>
    </source>
</reference>
<dbReference type="GO" id="GO:0004029">
    <property type="term" value="F:aldehyde dehydrogenase (NAD+) activity"/>
    <property type="evidence" value="ECO:0007669"/>
    <property type="project" value="TreeGrafter"/>
</dbReference>
<proteinExistence type="predicted"/>
<dbReference type="RefSeq" id="WP_188772459.1">
    <property type="nucleotide sequence ID" value="NZ_BMHK01000025.1"/>
</dbReference>
<dbReference type="InterPro" id="IPR051783">
    <property type="entry name" value="NAD(P)-dependent_oxidoreduct"/>
</dbReference>
<name>A0A916TVK7_9SPHN</name>
<evidence type="ECO:0000313" key="2">
    <source>
        <dbReference type="EMBL" id="GGC10035.1"/>
    </source>
</evidence>
<dbReference type="Pfam" id="PF01370">
    <property type="entry name" value="Epimerase"/>
    <property type="match status" value="1"/>
</dbReference>
<reference evidence="2" key="1">
    <citation type="journal article" date="2014" name="Int. J. Syst. Evol. Microbiol.">
        <title>Complete genome sequence of Corynebacterium casei LMG S-19264T (=DSM 44701T), isolated from a smear-ripened cheese.</title>
        <authorList>
            <consortium name="US DOE Joint Genome Institute (JGI-PGF)"/>
            <person name="Walter F."/>
            <person name="Albersmeier A."/>
            <person name="Kalinowski J."/>
            <person name="Ruckert C."/>
        </authorList>
    </citation>
    <scope>NUCLEOTIDE SEQUENCE</scope>
    <source>
        <strain evidence="2">CGMCC 1.15095</strain>
    </source>
</reference>
<dbReference type="PANTHER" id="PTHR48079:SF6">
    <property type="entry name" value="NAD(P)-BINDING DOMAIN-CONTAINING PROTEIN-RELATED"/>
    <property type="match status" value="1"/>
</dbReference>
<dbReference type="PANTHER" id="PTHR48079">
    <property type="entry name" value="PROTEIN YEEZ"/>
    <property type="match status" value="1"/>
</dbReference>
<dbReference type="EMBL" id="BMHK01000025">
    <property type="protein sequence ID" value="GGC10035.1"/>
    <property type="molecule type" value="Genomic_DNA"/>
</dbReference>
<sequence>MNGSRTIAITGATGFTGQALAERLAADGHRVQALARPGSALPEDAGIVRIEGELGDPEALDRLVAGADTVFHVAAMYREEGSYEKFLAVNYEATRALVEASRRAGVRRFVYCSTIGVHGSVDNGPADESAAFSPRDFYQETKLLAEQYCREEMERGGLEIAIIRPCSIYGPGDTRMLKMFRMVRSGLFFFVGDGGANFHPVYIDDLVDAFVLCMDSPDAVGEVFIIGGPRYLPLTDYVGAAARALDRKPPRLHLPYEPLYQVARVVEAVCTPLGLQPPLHRRRVKFFKHNRAFSTAKARKMLGYEPKVDLDEGFRRTVAWYRETGLLPPR</sequence>
<evidence type="ECO:0000259" key="1">
    <source>
        <dbReference type="Pfam" id="PF01370"/>
    </source>
</evidence>
<organism evidence="2 3">
    <name type="scientific">Novosphingobium endophyticum</name>
    <dbReference type="NCBI Taxonomy" id="1955250"/>
    <lineage>
        <taxon>Bacteria</taxon>
        <taxon>Pseudomonadati</taxon>
        <taxon>Pseudomonadota</taxon>
        <taxon>Alphaproteobacteria</taxon>
        <taxon>Sphingomonadales</taxon>
        <taxon>Sphingomonadaceae</taxon>
        <taxon>Novosphingobium</taxon>
    </lineage>
</organism>